<gene>
    <name evidence="1" type="ORF">KX928_21825</name>
</gene>
<dbReference type="Proteomes" id="UP001138661">
    <property type="component" value="Unassembled WGS sequence"/>
</dbReference>
<dbReference type="RefSeq" id="WP_219506985.1">
    <property type="nucleotide sequence ID" value="NZ_JAHXDN010000008.1"/>
</dbReference>
<keyword evidence="2" id="KW-1185">Reference proteome</keyword>
<accession>A0A9X1G0T0</accession>
<evidence type="ECO:0000313" key="2">
    <source>
        <dbReference type="Proteomes" id="UP001138661"/>
    </source>
</evidence>
<dbReference type="AlphaFoldDB" id="A0A9X1G0T0"/>
<reference evidence="1" key="1">
    <citation type="submission" date="2021-07" db="EMBL/GenBank/DDBJ databases">
        <title>Roseobacter insulae sp. nov., isolated from a tidal flat.</title>
        <authorList>
            <person name="Park S."/>
            <person name="Yoon J.-H."/>
        </authorList>
    </citation>
    <scope>NUCLEOTIDE SEQUENCE</scope>
    <source>
        <strain evidence="1">YSTF-M11</strain>
    </source>
</reference>
<organism evidence="1 2">
    <name type="scientific">Roseobacter insulae</name>
    <dbReference type="NCBI Taxonomy" id="2859783"/>
    <lineage>
        <taxon>Bacteria</taxon>
        <taxon>Pseudomonadati</taxon>
        <taxon>Pseudomonadota</taxon>
        <taxon>Alphaproteobacteria</taxon>
        <taxon>Rhodobacterales</taxon>
        <taxon>Roseobacteraceae</taxon>
        <taxon>Roseobacter</taxon>
    </lineage>
</organism>
<name>A0A9X1G0T0_9RHOB</name>
<protein>
    <submittedName>
        <fullName evidence="1">Uncharacterized protein</fullName>
    </submittedName>
</protein>
<proteinExistence type="predicted"/>
<dbReference type="EMBL" id="JAHXDN010000008">
    <property type="protein sequence ID" value="MBW4710438.1"/>
    <property type="molecule type" value="Genomic_DNA"/>
</dbReference>
<sequence>MADNLFEDLKEVLQDFKDFLDEKVSVIQPAIAALRSIIPDQIDSLLDTLIDLMGKLKTEVQNLDVSAIPGLAEAAEFTGQVKGFVDAAKALLPDNADDFDAVSDIADVVGGLPSIDEVKGEIIALIDAIVGHLNSLKA</sequence>
<comment type="caution">
    <text evidence="1">The sequence shown here is derived from an EMBL/GenBank/DDBJ whole genome shotgun (WGS) entry which is preliminary data.</text>
</comment>
<evidence type="ECO:0000313" key="1">
    <source>
        <dbReference type="EMBL" id="MBW4710438.1"/>
    </source>
</evidence>